<proteinExistence type="inferred from homology"/>
<comment type="subcellular location">
    <subcellularLocation>
        <location evidence="1">Mitochondrion</location>
    </subcellularLocation>
</comment>
<dbReference type="FunFam" id="3.30.780.10:FF:000030">
    <property type="entry name" value="Mitochondrial large ribosomal subunit L49, putative"/>
    <property type="match status" value="1"/>
</dbReference>
<dbReference type="EMBL" id="NPHW01003751">
    <property type="protein sequence ID" value="OXV09004.1"/>
    <property type="molecule type" value="Genomic_DNA"/>
</dbReference>
<gene>
    <name evidence="8" type="ORF">Egran_03233</name>
</gene>
<dbReference type="Proteomes" id="UP000243515">
    <property type="component" value="Unassembled WGS sequence"/>
</dbReference>
<accession>A0A232LY49</accession>
<organism evidence="8 9">
    <name type="scientific">Elaphomyces granulatus</name>
    <dbReference type="NCBI Taxonomy" id="519963"/>
    <lineage>
        <taxon>Eukaryota</taxon>
        <taxon>Fungi</taxon>
        <taxon>Dikarya</taxon>
        <taxon>Ascomycota</taxon>
        <taxon>Pezizomycotina</taxon>
        <taxon>Eurotiomycetes</taxon>
        <taxon>Eurotiomycetidae</taxon>
        <taxon>Eurotiales</taxon>
        <taxon>Elaphomycetaceae</taxon>
        <taxon>Elaphomyces</taxon>
    </lineage>
</organism>
<feature type="region of interest" description="Disordered" evidence="7">
    <location>
        <begin position="78"/>
        <end position="117"/>
    </location>
</feature>
<evidence type="ECO:0000256" key="1">
    <source>
        <dbReference type="ARBA" id="ARBA00004173"/>
    </source>
</evidence>
<dbReference type="GO" id="GO:0005762">
    <property type="term" value="C:mitochondrial large ribosomal subunit"/>
    <property type="evidence" value="ECO:0007669"/>
    <property type="project" value="TreeGrafter"/>
</dbReference>
<dbReference type="PANTHER" id="PTHR13477:SF0">
    <property type="entry name" value="LARGE RIBOSOMAL SUBUNIT PROTEIN ML49"/>
    <property type="match status" value="1"/>
</dbReference>
<feature type="compositionally biased region" description="Low complexity" evidence="7">
    <location>
        <begin position="81"/>
        <end position="95"/>
    </location>
</feature>
<keyword evidence="4" id="KW-0496">Mitochondrion</keyword>
<evidence type="ECO:0000313" key="8">
    <source>
        <dbReference type="EMBL" id="OXV09004.1"/>
    </source>
</evidence>
<evidence type="ECO:0000256" key="6">
    <source>
        <dbReference type="ARBA" id="ARBA00035191"/>
    </source>
</evidence>
<evidence type="ECO:0000256" key="5">
    <source>
        <dbReference type="ARBA" id="ARBA00023274"/>
    </source>
</evidence>
<keyword evidence="5" id="KW-0687">Ribonucleoprotein</keyword>
<sequence length="207" mass="22859">MASLSQAVRRQNQLVDILHYYMPTVRNTRMFSAVCSRKRLVRSQCLLQMPHRHSSPSRSLLPSSHQSRSFLAKLVRPFPASSSQSPSPSSSSSSSKNAAEDVQSPSPQRPDPPLQLTNLPYFIRRTPSNQLPVYLVTKTGGTKQQTKIQKTEGDLDALRNDLARTLGLESGDPRATKSPEVTINRLNGHIIVKVSLPFLCPKSLSSG</sequence>
<evidence type="ECO:0000256" key="2">
    <source>
        <dbReference type="ARBA" id="ARBA00005677"/>
    </source>
</evidence>
<dbReference type="InterPro" id="IPR007740">
    <property type="entry name" value="Ribosomal_mL49"/>
</dbReference>
<evidence type="ECO:0000256" key="4">
    <source>
        <dbReference type="ARBA" id="ARBA00023128"/>
    </source>
</evidence>
<keyword evidence="9" id="KW-1185">Reference proteome</keyword>
<dbReference type="PANTHER" id="PTHR13477">
    <property type="entry name" value="MITOCHONDRIAL 39S RIBOSOMAL PROTEIN L49"/>
    <property type="match status" value="1"/>
</dbReference>
<dbReference type="Pfam" id="PF05046">
    <property type="entry name" value="Img2"/>
    <property type="match status" value="1"/>
</dbReference>
<protein>
    <recommendedName>
        <fullName evidence="6">Large ribosomal subunit protein mL49</fullName>
    </recommendedName>
</protein>
<comment type="similarity">
    <text evidence="2">Belongs to the mitochondrion-specific ribosomal protein mL49 family.</text>
</comment>
<reference evidence="8 9" key="1">
    <citation type="journal article" date="2015" name="Environ. Microbiol.">
        <title>Metagenome sequence of Elaphomyces granulatus from sporocarp tissue reveals Ascomycota ectomycorrhizal fingerprints of genome expansion and a Proteobacteria-rich microbiome.</title>
        <authorList>
            <person name="Quandt C.A."/>
            <person name="Kohler A."/>
            <person name="Hesse C.N."/>
            <person name="Sharpton T.J."/>
            <person name="Martin F."/>
            <person name="Spatafora J.W."/>
        </authorList>
    </citation>
    <scope>NUCLEOTIDE SEQUENCE [LARGE SCALE GENOMIC DNA]</scope>
    <source>
        <strain evidence="8 9">OSC145934</strain>
    </source>
</reference>
<evidence type="ECO:0000256" key="7">
    <source>
        <dbReference type="SAM" id="MobiDB-lite"/>
    </source>
</evidence>
<evidence type="ECO:0000256" key="3">
    <source>
        <dbReference type="ARBA" id="ARBA00022980"/>
    </source>
</evidence>
<dbReference type="GO" id="GO:0003735">
    <property type="term" value="F:structural constituent of ribosome"/>
    <property type="evidence" value="ECO:0007669"/>
    <property type="project" value="InterPro"/>
</dbReference>
<dbReference type="Gene3D" id="3.30.780.10">
    <property type="entry name" value="SUI1-like domain"/>
    <property type="match status" value="1"/>
</dbReference>
<evidence type="ECO:0000313" key="9">
    <source>
        <dbReference type="Proteomes" id="UP000243515"/>
    </source>
</evidence>
<dbReference type="OrthoDB" id="19439at2759"/>
<keyword evidence="3" id="KW-0689">Ribosomal protein</keyword>
<comment type="caution">
    <text evidence="8">The sequence shown here is derived from an EMBL/GenBank/DDBJ whole genome shotgun (WGS) entry which is preliminary data.</text>
</comment>
<dbReference type="GO" id="GO:0006412">
    <property type="term" value="P:translation"/>
    <property type="evidence" value="ECO:0007669"/>
    <property type="project" value="InterPro"/>
</dbReference>
<name>A0A232LY49_9EURO</name>
<dbReference type="AlphaFoldDB" id="A0A232LY49"/>